<dbReference type="RefSeq" id="WP_034519281.1">
    <property type="nucleotide sequence ID" value="NZ_CACRSP010000002.1"/>
</dbReference>
<dbReference type="GO" id="GO:0003700">
    <property type="term" value="F:DNA-binding transcription factor activity"/>
    <property type="evidence" value="ECO:0007669"/>
    <property type="project" value="InterPro"/>
</dbReference>
<evidence type="ECO:0000256" key="1">
    <source>
        <dbReference type="ARBA" id="ARBA00023015"/>
    </source>
</evidence>
<evidence type="ECO:0000256" key="2">
    <source>
        <dbReference type="ARBA" id="ARBA00023125"/>
    </source>
</evidence>
<feature type="domain" description="GntR C-terminal" evidence="5">
    <location>
        <begin position="104"/>
        <end position="233"/>
    </location>
</feature>
<evidence type="ECO:0000259" key="5">
    <source>
        <dbReference type="SMART" id="SM00895"/>
    </source>
</evidence>
<dbReference type="InterPro" id="IPR036390">
    <property type="entry name" value="WH_DNA-bd_sf"/>
</dbReference>
<dbReference type="Pfam" id="PF00392">
    <property type="entry name" value="GntR"/>
    <property type="match status" value="1"/>
</dbReference>
<reference evidence="6 8" key="1">
    <citation type="journal article" date="2019" name="Nat. Med.">
        <title>A library of human gut bacterial isolates paired with longitudinal multiomics data enables mechanistic microbiome research.</title>
        <authorList>
            <person name="Poyet M."/>
            <person name="Groussin M."/>
            <person name="Gibbons S.M."/>
            <person name="Avila-Pacheco J."/>
            <person name="Jiang X."/>
            <person name="Kearney S.M."/>
            <person name="Perrotta A.R."/>
            <person name="Berdy B."/>
            <person name="Zhao S."/>
            <person name="Lieberman T.D."/>
            <person name="Swanson P.K."/>
            <person name="Smith M."/>
            <person name="Roesemann S."/>
            <person name="Alexander J.E."/>
            <person name="Rich S.A."/>
            <person name="Livny J."/>
            <person name="Vlamakis H."/>
            <person name="Clish C."/>
            <person name="Bullock K."/>
            <person name="Deik A."/>
            <person name="Scott J."/>
            <person name="Pierce K.A."/>
            <person name="Xavier R.J."/>
            <person name="Alm E.J."/>
        </authorList>
    </citation>
    <scope>NUCLEOTIDE SEQUENCE [LARGE SCALE GENOMIC DNA]</scope>
    <source>
        <strain evidence="6 8">BIOML-A2</strain>
    </source>
</reference>
<name>A0A6N2R1Q3_9BIFI</name>
<evidence type="ECO:0000313" key="7">
    <source>
        <dbReference type="EMBL" id="VYS74000.1"/>
    </source>
</evidence>
<dbReference type="InterPro" id="IPR011711">
    <property type="entry name" value="GntR_C"/>
</dbReference>
<dbReference type="SMART" id="SM00895">
    <property type="entry name" value="FCD"/>
    <property type="match status" value="1"/>
</dbReference>
<reference evidence="7" key="2">
    <citation type="submission" date="2019-11" db="EMBL/GenBank/DDBJ databases">
        <authorList>
            <person name="Feng L."/>
        </authorList>
    </citation>
    <scope>NUCLEOTIDE SEQUENCE</scope>
    <source>
        <strain evidence="7">BdentiumLFYP24</strain>
    </source>
</reference>
<dbReference type="InterPro" id="IPR000524">
    <property type="entry name" value="Tscrpt_reg_HTH_GntR"/>
</dbReference>
<evidence type="ECO:0000313" key="6">
    <source>
        <dbReference type="EMBL" id="KAB7459149.1"/>
    </source>
</evidence>
<organism evidence="7">
    <name type="scientific">Bifidobacterium dentium</name>
    <dbReference type="NCBI Taxonomy" id="1689"/>
    <lineage>
        <taxon>Bacteria</taxon>
        <taxon>Bacillati</taxon>
        <taxon>Actinomycetota</taxon>
        <taxon>Actinomycetes</taxon>
        <taxon>Bifidobacteriales</taxon>
        <taxon>Bifidobacteriaceae</taxon>
        <taxon>Bifidobacterium</taxon>
    </lineage>
</organism>
<sequence>MAAIAENAGGELMQDSVSQTLAIEMLDGIWQAGDSLTLEDMQSRFGISRTVAREVAKTLESLSAVWVRRRVGLVARPFSEWQALNRQVIEWRLHSTQREQQLYSLTELRLAVEPAAAASAARLAPIDVKAKFPVYAAQMRQAAETSEEGEDGLSRFHELDVEFHSLILRESGNELFAALAGTIATVLRGRVELGKYPMKPKPAALDAHDAVADAIAKGEPERARTAMLDIVDEVARALKFF</sequence>
<accession>A0A6N2R1Q3</accession>
<dbReference type="InterPro" id="IPR008920">
    <property type="entry name" value="TF_FadR/GntR_C"/>
</dbReference>
<keyword evidence="3" id="KW-0804">Transcription</keyword>
<dbReference type="PANTHER" id="PTHR43537">
    <property type="entry name" value="TRANSCRIPTIONAL REGULATOR, GNTR FAMILY"/>
    <property type="match status" value="1"/>
</dbReference>
<evidence type="ECO:0000259" key="4">
    <source>
        <dbReference type="SMART" id="SM00345"/>
    </source>
</evidence>
<dbReference type="GO" id="GO:0003677">
    <property type="term" value="F:DNA binding"/>
    <property type="evidence" value="ECO:0007669"/>
    <property type="project" value="UniProtKB-KW"/>
</dbReference>
<dbReference type="Gene3D" id="1.10.10.10">
    <property type="entry name" value="Winged helix-like DNA-binding domain superfamily/Winged helix DNA-binding domain"/>
    <property type="match status" value="1"/>
</dbReference>
<keyword evidence="1" id="KW-0805">Transcription regulation</keyword>
<dbReference type="EMBL" id="WDPD01000016">
    <property type="protein sequence ID" value="KAB7459149.1"/>
    <property type="molecule type" value="Genomic_DNA"/>
</dbReference>
<keyword evidence="2 7" id="KW-0238">DNA-binding</keyword>
<dbReference type="Gene3D" id="1.20.120.530">
    <property type="entry name" value="GntR ligand-binding domain-like"/>
    <property type="match status" value="1"/>
</dbReference>
<dbReference type="InterPro" id="IPR036388">
    <property type="entry name" value="WH-like_DNA-bd_sf"/>
</dbReference>
<dbReference type="AlphaFoldDB" id="A0A6N2R1Q3"/>
<dbReference type="SUPFAM" id="SSF48008">
    <property type="entry name" value="GntR ligand-binding domain-like"/>
    <property type="match status" value="1"/>
</dbReference>
<dbReference type="SUPFAM" id="SSF46785">
    <property type="entry name" value="Winged helix' DNA-binding domain"/>
    <property type="match status" value="1"/>
</dbReference>
<dbReference type="PANTHER" id="PTHR43537:SF44">
    <property type="entry name" value="GNTR FAMILY REGULATORY PROTEIN"/>
    <property type="match status" value="1"/>
</dbReference>
<evidence type="ECO:0000256" key="3">
    <source>
        <dbReference type="ARBA" id="ARBA00023163"/>
    </source>
</evidence>
<feature type="domain" description="HTH gntR-type" evidence="4">
    <location>
        <begin position="17"/>
        <end position="75"/>
    </location>
</feature>
<gene>
    <name evidence="7" type="ORF">BDLFYP24_00692</name>
    <name evidence="6" type="ORF">GBB04_10280</name>
</gene>
<protein>
    <submittedName>
        <fullName evidence="7">DNA-binding transcriptional repressor LldR</fullName>
    </submittedName>
    <submittedName>
        <fullName evidence="6">FadR family transcriptional regulator</fullName>
    </submittedName>
</protein>
<dbReference type="EMBL" id="CACRSP010000002">
    <property type="protein sequence ID" value="VYS74000.1"/>
    <property type="molecule type" value="Genomic_DNA"/>
</dbReference>
<dbReference type="SMART" id="SM00345">
    <property type="entry name" value="HTH_GNTR"/>
    <property type="match status" value="1"/>
</dbReference>
<dbReference type="Proteomes" id="UP000429211">
    <property type="component" value="Unassembled WGS sequence"/>
</dbReference>
<proteinExistence type="predicted"/>
<evidence type="ECO:0000313" key="8">
    <source>
        <dbReference type="Proteomes" id="UP000429211"/>
    </source>
</evidence>
<dbReference type="Pfam" id="PF07729">
    <property type="entry name" value="FCD"/>
    <property type="match status" value="1"/>
</dbReference>